<dbReference type="EMBL" id="CAKMRJ010002223">
    <property type="protein sequence ID" value="CAH1425806.1"/>
    <property type="molecule type" value="Genomic_DNA"/>
</dbReference>
<comment type="caution">
    <text evidence="1">The sequence shown here is derived from an EMBL/GenBank/DDBJ whole genome shotgun (WGS) entry which is preliminary data.</text>
</comment>
<gene>
    <name evidence="1" type="ORF">LVIROSA_LOCUS12925</name>
</gene>
<proteinExistence type="predicted"/>
<protein>
    <submittedName>
        <fullName evidence="1">Uncharacterized protein</fullName>
    </submittedName>
</protein>
<accession>A0AAU9MJV6</accession>
<sequence length="163" mass="18614">MKIPSPPHLLLLCTLCSHHPLSQFTSPPPIPSISAGGRRGFFMSIVFWFCYQSLLQVFFSRLFPILPSRRQGTVSYLYTFSNATIFMSPPLDLLLATFVFQPKTSGTVSTPFSSCNLGTSGRFGLQEIRRYGGRNWAEIYDRFNFIFQNKSRMVIFEGFQEET</sequence>
<name>A0AAU9MJV6_9ASTR</name>
<evidence type="ECO:0000313" key="2">
    <source>
        <dbReference type="Proteomes" id="UP001157418"/>
    </source>
</evidence>
<dbReference type="Proteomes" id="UP001157418">
    <property type="component" value="Unassembled WGS sequence"/>
</dbReference>
<evidence type="ECO:0000313" key="1">
    <source>
        <dbReference type="EMBL" id="CAH1425806.1"/>
    </source>
</evidence>
<organism evidence="1 2">
    <name type="scientific">Lactuca virosa</name>
    <dbReference type="NCBI Taxonomy" id="75947"/>
    <lineage>
        <taxon>Eukaryota</taxon>
        <taxon>Viridiplantae</taxon>
        <taxon>Streptophyta</taxon>
        <taxon>Embryophyta</taxon>
        <taxon>Tracheophyta</taxon>
        <taxon>Spermatophyta</taxon>
        <taxon>Magnoliopsida</taxon>
        <taxon>eudicotyledons</taxon>
        <taxon>Gunneridae</taxon>
        <taxon>Pentapetalae</taxon>
        <taxon>asterids</taxon>
        <taxon>campanulids</taxon>
        <taxon>Asterales</taxon>
        <taxon>Asteraceae</taxon>
        <taxon>Cichorioideae</taxon>
        <taxon>Cichorieae</taxon>
        <taxon>Lactucinae</taxon>
        <taxon>Lactuca</taxon>
    </lineage>
</organism>
<dbReference type="AlphaFoldDB" id="A0AAU9MJV6"/>
<keyword evidence="2" id="KW-1185">Reference proteome</keyword>
<reference evidence="1 2" key="1">
    <citation type="submission" date="2022-01" db="EMBL/GenBank/DDBJ databases">
        <authorList>
            <person name="Xiong W."/>
            <person name="Schranz E."/>
        </authorList>
    </citation>
    <scope>NUCLEOTIDE SEQUENCE [LARGE SCALE GENOMIC DNA]</scope>
</reference>